<dbReference type="EMBL" id="CYYU01000013">
    <property type="protein sequence ID" value="CUN92201.1"/>
    <property type="molecule type" value="Genomic_DNA"/>
</dbReference>
<organism evidence="2 3">
    <name type="scientific">Mitsuokella jalaludinii</name>
    <dbReference type="NCBI Taxonomy" id="187979"/>
    <lineage>
        <taxon>Bacteria</taxon>
        <taxon>Bacillati</taxon>
        <taxon>Bacillota</taxon>
        <taxon>Negativicutes</taxon>
        <taxon>Selenomonadales</taxon>
        <taxon>Selenomonadaceae</taxon>
        <taxon>Mitsuokella</taxon>
    </lineage>
</organism>
<dbReference type="Gene3D" id="3.40.470.10">
    <property type="entry name" value="Uracil-DNA glycosylase-like domain"/>
    <property type="match status" value="1"/>
</dbReference>
<reference evidence="2 3" key="1">
    <citation type="submission" date="2015-09" db="EMBL/GenBank/DDBJ databases">
        <authorList>
            <consortium name="Pathogen Informatics"/>
        </authorList>
    </citation>
    <scope>NUCLEOTIDE SEQUENCE [LARGE SCALE GENOMIC DNA]</scope>
    <source>
        <strain evidence="2 3">2789STDY5608828</strain>
    </source>
</reference>
<sequence>MLCIGLSPSIDKDCRALILGSMPGVKSLEEQQYYAHPQNRFWPMMADLLGEALPSRYEEKLAMLLDHHIALWDSIGQCEREGSLDSAIREERGNDFTALLQAYPAIRAIFFNGGKSSQAFRRHNKALLQRPDIAFYAMPSTSPANARWRLPMLEETWRKALTEAGILCYTESKK</sequence>
<evidence type="ECO:0000313" key="2">
    <source>
        <dbReference type="EMBL" id="CUN92201.1"/>
    </source>
</evidence>
<dbReference type="SUPFAM" id="SSF52141">
    <property type="entry name" value="Uracil-DNA glycosylase-like"/>
    <property type="match status" value="1"/>
</dbReference>
<gene>
    <name evidence="2" type="ORF">ERS852385_01696</name>
</gene>
<dbReference type="Proteomes" id="UP000095546">
    <property type="component" value="Unassembled WGS sequence"/>
</dbReference>
<dbReference type="InterPro" id="IPR026353">
    <property type="entry name" value="Hypoxan-DNA_Glyclase"/>
</dbReference>
<dbReference type="InterPro" id="IPR036895">
    <property type="entry name" value="Uracil-DNA_glycosylase-like_sf"/>
</dbReference>
<dbReference type="SMART" id="SM00987">
    <property type="entry name" value="UreE_C"/>
    <property type="match status" value="1"/>
</dbReference>
<dbReference type="OrthoDB" id="9796171at2"/>
<keyword evidence="3" id="KW-1185">Reference proteome</keyword>
<dbReference type="RefSeq" id="WP_036378279.1">
    <property type="nucleotide sequence ID" value="NZ_CABIWZ010000013.1"/>
</dbReference>
<dbReference type="NCBIfam" id="TIGR04274">
    <property type="entry name" value="hypoxanDNAglyco"/>
    <property type="match status" value="1"/>
</dbReference>
<name>A0A174ATT3_9FIRM</name>
<dbReference type="AlphaFoldDB" id="A0A174ATT3"/>
<dbReference type="CDD" id="cd10032">
    <property type="entry name" value="UDG-F6_HDG"/>
    <property type="match status" value="1"/>
</dbReference>
<evidence type="ECO:0000259" key="1">
    <source>
        <dbReference type="SMART" id="SM00986"/>
    </source>
</evidence>
<dbReference type="SMART" id="SM00986">
    <property type="entry name" value="UDG"/>
    <property type="match status" value="1"/>
</dbReference>
<accession>A0A174ATT3</accession>
<protein>
    <submittedName>
        <fullName evidence="2">G:T/U mismatch-specific DNA glycosylase</fullName>
    </submittedName>
</protein>
<dbReference type="GeneID" id="83710628"/>
<dbReference type="eggNOG" id="COG3663">
    <property type="taxonomic scope" value="Bacteria"/>
</dbReference>
<dbReference type="Pfam" id="PF03167">
    <property type="entry name" value="UDG"/>
    <property type="match status" value="1"/>
</dbReference>
<evidence type="ECO:0000313" key="3">
    <source>
        <dbReference type="Proteomes" id="UP000095546"/>
    </source>
</evidence>
<feature type="domain" description="Uracil-DNA glycosylase-like" evidence="1">
    <location>
        <begin position="7"/>
        <end position="161"/>
    </location>
</feature>
<proteinExistence type="predicted"/>
<dbReference type="InterPro" id="IPR005122">
    <property type="entry name" value="Uracil-DNA_glycosylase-like"/>
</dbReference>
<dbReference type="STRING" id="187979.ERS852385_01696"/>